<evidence type="ECO:0000313" key="13">
    <source>
        <dbReference type="Proteomes" id="UP001141327"/>
    </source>
</evidence>
<evidence type="ECO:0000256" key="8">
    <source>
        <dbReference type="ARBA" id="ARBA00023132"/>
    </source>
</evidence>
<name>A0ABQ8UEI1_9EUKA</name>
<evidence type="ECO:0000256" key="4">
    <source>
        <dbReference type="ARBA" id="ARBA00022816"/>
    </source>
</evidence>
<dbReference type="EMBL" id="JAPMOS010000059">
    <property type="protein sequence ID" value="KAJ4456846.1"/>
    <property type="molecule type" value="Genomic_DNA"/>
</dbReference>
<dbReference type="Gene3D" id="2.30.29.30">
    <property type="entry name" value="Pleckstrin-homology domain (PH domain)/Phosphotyrosine-binding domain (PTB)"/>
    <property type="match status" value="1"/>
</dbReference>
<dbReference type="PROSITE" id="PS50196">
    <property type="entry name" value="RANBD1"/>
    <property type="match status" value="1"/>
</dbReference>
<dbReference type="SUPFAM" id="SSF50729">
    <property type="entry name" value="PH domain-like"/>
    <property type="match status" value="1"/>
</dbReference>
<keyword evidence="5" id="KW-0653">Protein transport</keyword>
<comment type="caution">
    <text evidence="12">The sequence shown here is derived from an EMBL/GenBank/DDBJ whole genome shotgun (WGS) entry which is preliminary data.</text>
</comment>
<dbReference type="InterPro" id="IPR000156">
    <property type="entry name" value="Ran_bind_dom"/>
</dbReference>
<feature type="compositionally biased region" description="Low complexity" evidence="10">
    <location>
        <begin position="193"/>
        <end position="205"/>
    </location>
</feature>
<dbReference type="PANTHER" id="PTHR23138">
    <property type="entry name" value="RAN BINDING PROTEIN"/>
    <property type="match status" value="1"/>
</dbReference>
<evidence type="ECO:0000256" key="2">
    <source>
        <dbReference type="ARBA" id="ARBA00022448"/>
    </source>
</evidence>
<evidence type="ECO:0000313" key="12">
    <source>
        <dbReference type="EMBL" id="KAJ4456846.1"/>
    </source>
</evidence>
<keyword evidence="8" id="KW-0906">Nuclear pore complex</keyword>
<feature type="domain" description="RanBD1" evidence="11">
    <location>
        <begin position="300"/>
        <end position="387"/>
    </location>
</feature>
<feature type="region of interest" description="Disordered" evidence="10">
    <location>
        <begin position="281"/>
        <end position="321"/>
    </location>
</feature>
<comment type="subcellular location">
    <subcellularLocation>
        <location evidence="1">Nucleus</location>
        <location evidence="1">Nuclear pore complex</location>
    </subcellularLocation>
</comment>
<evidence type="ECO:0000256" key="1">
    <source>
        <dbReference type="ARBA" id="ARBA00004567"/>
    </source>
</evidence>
<feature type="region of interest" description="Disordered" evidence="10">
    <location>
        <begin position="121"/>
        <end position="145"/>
    </location>
</feature>
<feature type="compositionally biased region" description="Low complexity" evidence="10">
    <location>
        <begin position="125"/>
        <end position="139"/>
    </location>
</feature>
<dbReference type="PANTHER" id="PTHR23138:SF142">
    <property type="entry name" value="RAN-BINDING PROTEIN 3B-RELATED"/>
    <property type="match status" value="1"/>
</dbReference>
<accession>A0ABQ8UEI1</accession>
<feature type="compositionally biased region" description="Basic and acidic residues" evidence="10">
    <location>
        <begin position="176"/>
        <end position="187"/>
    </location>
</feature>
<reference evidence="12" key="1">
    <citation type="journal article" date="2022" name="bioRxiv">
        <title>Genomics of Preaxostyla Flagellates Illuminates Evolutionary Transitions and the Path Towards Mitochondrial Loss.</title>
        <authorList>
            <person name="Novak L.V.F."/>
            <person name="Treitli S.C."/>
            <person name="Pyrih J."/>
            <person name="Halakuc P."/>
            <person name="Pipaliya S.V."/>
            <person name="Vacek V."/>
            <person name="Brzon O."/>
            <person name="Soukal P."/>
            <person name="Eme L."/>
            <person name="Dacks J.B."/>
            <person name="Karnkowska A."/>
            <person name="Elias M."/>
            <person name="Hampl V."/>
        </authorList>
    </citation>
    <scope>NUCLEOTIDE SEQUENCE</scope>
    <source>
        <strain evidence="12">RCP-MX</strain>
    </source>
</reference>
<dbReference type="Proteomes" id="UP001141327">
    <property type="component" value="Unassembled WGS sequence"/>
</dbReference>
<organism evidence="12 13">
    <name type="scientific">Paratrimastix pyriformis</name>
    <dbReference type="NCBI Taxonomy" id="342808"/>
    <lineage>
        <taxon>Eukaryota</taxon>
        <taxon>Metamonada</taxon>
        <taxon>Preaxostyla</taxon>
        <taxon>Paratrimastigidae</taxon>
        <taxon>Paratrimastix</taxon>
    </lineage>
</organism>
<keyword evidence="2" id="KW-0813">Transport</keyword>
<evidence type="ECO:0000256" key="9">
    <source>
        <dbReference type="ARBA" id="ARBA00023242"/>
    </source>
</evidence>
<keyword evidence="6" id="KW-0007">Acetylation</keyword>
<dbReference type="Pfam" id="PF08911">
    <property type="entry name" value="NUP50"/>
    <property type="match status" value="1"/>
</dbReference>
<protein>
    <recommendedName>
        <fullName evidence="11">RanBD1 domain-containing protein</fullName>
    </recommendedName>
</protein>
<dbReference type="InterPro" id="IPR045255">
    <property type="entry name" value="RanBP1-like"/>
</dbReference>
<keyword evidence="3" id="KW-0677">Repeat</keyword>
<sequence>MTPIALSDRIRRGSLLLYKSHRNRFQAVSFGPDKRLPPAHQFRSRAGGFSLPSTKADYFDAVWVFVRLRYRMSGKKRIAEKQITRDEPDSSEADHPHVAGAFQEAPPEVLATRKIAKARTRKGAMKAAAPEAAPKNPFADAAPKNPFAEAAKNPFLAAAAAAAAAAPTPAAGADAPKAEEKKPESVAKDAPVTTTTTTTTSTTTPSSPPSIFNPAAAKPFPFPFKVSAATAAAPAANPFGAFTFSASPPPPAGGAPQFHFALGGNLPAADKAASFGAPVTAPAAGEEENPEAFQPKEDAATAPKQPLVPEQKVESGEEGESTLWKGNAKLLELVTVEGKPSFKERGVGELRLNRPAAKEGEQAGKPRLLMRTTGTLRVILNVVLNPTSVGCGLVGCGVVVCGCAVVLNPTVKLSRANPTSLRVVTLEPNPEDADHPKVATHVVRLPQADQMDLLAHAMTADCGVAVAPLPAKKD</sequence>
<evidence type="ECO:0000256" key="5">
    <source>
        <dbReference type="ARBA" id="ARBA00022927"/>
    </source>
</evidence>
<keyword evidence="9" id="KW-0539">Nucleus</keyword>
<proteinExistence type="predicted"/>
<dbReference type="SMART" id="SM00160">
    <property type="entry name" value="RanBD"/>
    <property type="match status" value="1"/>
</dbReference>
<dbReference type="InterPro" id="IPR015007">
    <property type="entry name" value="NUP2/50/61"/>
</dbReference>
<evidence type="ECO:0000256" key="10">
    <source>
        <dbReference type="SAM" id="MobiDB-lite"/>
    </source>
</evidence>
<feature type="region of interest" description="Disordered" evidence="10">
    <location>
        <begin position="79"/>
        <end position="100"/>
    </location>
</feature>
<gene>
    <name evidence="12" type="ORF">PAPYR_7773</name>
</gene>
<keyword evidence="7" id="KW-0811">Translocation</keyword>
<evidence type="ECO:0000259" key="11">
    <source>
        <dbReference type="PROSITE" id="PS50196"/>
    </source>
</evidence>
<dbReference type="Pfam" id="PF00638">
    <property type="entry name" value="Ran_BP1"/>
    <property type="match status" value="1"/>
</dbReference>
<evidence type="ECO:0000256" key="3">
    <source>
        <dbReference type="ARBA" id="ARBA00022737"/>
    </source>
</evidence>
<evidence type="ECO:0000256" key="7">
    <source>
        <dbReference type="ARBA" id="ARBA00023010"/>
    </source>
</evidence>
<keyword evidence="4" id="KW-0509">mRNA transport</keyword>
<keyword evidence="13" id="KW-1185">Reference proteome</keyword>
<feature type="region of interest" description="Disordered" evidence="10">
    <location>
        <begin position="171"/>
        <end position="212"/>
    </location>
</feature>
<feature type="compositionally biased region" description="Basic and acidic residues" evidence="10">
    <location>
        <begin position="79"/>
        <end position="97"/>
    </location>
</feature>
<dbReference type="InterPro" id="IPR011993">
    <property type="entry name" value="PH-like_dom_sf"/>
</dbReference>
<evidence type="ECO:0000256" key="6">
    <source>
        <dbReference type="ARBA" id="ARBA00022990"/>
    </source>
</evidence>